<dbReference type="PANTHER" id="PTHR43794:SF11">
    <property type="entry name" value="AMIDOHYDROLASE-RELATED DOMAIN-CONTAINING PROTEIN"/>
    <property type="match status" value="1"/>
</dbReference>
<dbReference type="Proteomes" id="UP000224740">
    <property type="component" value="Unassembled WGS sequence"/>
</dbReference>
<dbReference type="NCBIfam" id="NF006269">
    <property type="entry name" value="PRK08418.1"/>
    <property type="match status" value="1"/>
</dbReference>
<dbReference type="GO" id="GO:0016810">
    <property type="term" value="F:hydrolase activity, acting on carbon-nitrogen (but not peptide) bonds"/>
    <property type="evidence" value="ECO:0007669"/>
    <property type="project" value="InterPro"/>
</dbReference>
<dbReference type="InterPro" id="IPR050287">
    <property type="entry name" value="MTA/SAH_deaminase"/>
</dbReference>
<dbReference type="EMBL" id="NXAO01000009">
    <property type="protein sequence ID" value="PHO16364.1"/>
    <property type="molecule type" value="Genomic_DNA"/>
</dbReference>
<dbReference type="Gene3D" id="3.20.20.140">
    <property type="entry name" value="Metal-dependent hydrolases"/>
    <property type="match status" value="1"/>
</dbReference>
<dbReference type="InterPro" id="IPR011059">
    <property type="entry name" value="Metal-dep_hydrolase_composite"/>
</dbReference>
<dbReference type="Proteomes" id="UP000264693">
    <property type="component" value="Chromosome"/>
</dbReference>
<organism evidence="3 6">
    <name type="scientific">Malaciobacter marinus</name>
    <dbReference type="NCBI Taxonomy" id="505249"/>
    <lineage>
        <taxon>Bacteria</taxon>
        <taxon>Pseudomonadati</taxon>
        <taxon>Campylobacterota</taxon>
        <taxon>Epsilonproteobacteria</taxon>
        <taxon>Campylobacterales</taxon>
        <taxon>Arcobacteraceae</taxon>
        <taxon>Malaciobacter</taxon>
    </lineage>
</organism>
<keyword evidence="5" id="KW-1185">Reference proteome</keyword>
<dbReference type="KEGG" id="amar:AMRN_0622"/>
<gene>
    <name evidence="3" type="ORF">AMRN_0622</name>
    <name evidence="4" type="ORF">CPH92_01990</name>
</gene>
<reference evidence="5" key="1">
    <citation type="submission" date="2017-09" db="EMBL/GenBank/DDBJ databases">
        <title>Arcobacter canalis sp. nov., a new species isolated from a water canal contaminated with urban sewage.</title>
        <authorList>
            <person name="Perez-Cataluna A."/>
            <person name="Salas-Masso N."/>
            <person name="Figueras M.J."/>
        </authorList>
    </citation>
    <scope>NUCLEOTIDE SEQUENCE [LARGE SCALE GENOMIC DNA]</scope>
    <source>
        <strain evidence="5">CECT 7727</strain>
    </source>
</reference>
<evidence type="ECO:0000259" key="2">
    <source>
        <dbReference type="Pfam" id="PF01979"/>
    </source>
</evidence>
<sequence length="407" mass="46136">MKIIAAKWIVTCDENDSIIEDGAIVYDKTIKEIDTFENISKKYPNEIIEELEDNSVLMPGLINTHVHLEFSSNTTTLKYGNFMLWLNSVIASRDELVQKATTKLISKKLEMMKKSGTTTIGAISSYGFELEACLNSPLNTVFFNEVIGSKADMIDTLFNDFKARLQKSEDKKSEKFFPAIAIHSPYSVHPFLIRETLNIAKQKDYPVSAHFLESIEEYDWLHKDEGGFLEFFKNFLGEEKAVTKPMRFLEQFQNLKNLSFTHCVEASNDDLNKIEELNATINHCVTSNRVLNNTKLDLRKLDNINFSIGTDGLSSNNSLSMFDELRNVLMMHSEFEINSFAKKILKAATFNGAKALGLNKGTLAKNKDSDIIAIKLPDAIKHKEDISTHIILHTKYVKKTIIRGIDA</sequence>
<dbReference type="PANTHER" id="PTHR43794">
    <property type="entry name" value="AMINOHYDROLASE SSNA-RELATED"/>
    <property type="match status" value="1"/>
</dbReference>
<dbReference type="Pfam" id="PF01979">
    <property type="entry name" value="Amidohydro_1"/>
    <property type="match status" value="1"/>
</dbReference>
<evidence type="ECO:0000256" key="1">
    <source>
        <dbReference type="ARBA" id="ARBA00022801"/>
    </source>
</evidence>
<dbReference type="InterPro" id="IPR006680">
    <property type="entry name" value="Amidohydro-rel"/>
</dbReference>
<evidence type="ECO:0000313" key="5">
    <source>
        <dbReference type="Proteomes" id="UP000224740"/>
    </source>
</evidence>
<accession>A0A347TIG1</accession>
<protein>
    <submittedName>
        <fullName evidence="4">Chlorohydrolase</fullName>
    </submittedName>
    <submittedName>
        <fullName evidence="3">Metallo-dependent hydrolase, subgroup D</fullName>
    </submittedName>
</protein>
<proteinExistence type="predicted"/>
<reference evidence="4" key="2">
    <citation type="submission" date="2017-09" db="EMBL/GenBank/DDBJ databases">
        <authorList>
            <person name="Perez-Cataluna A."/>
            <person name="Figueras M.J."/>
            <person name="Salas-Masso N."/>
        </authorList>
    </citation>
    <scope>NUCLEOTIDE SEQUENCE</scope>
    <source>
        <strain evidence="4">CECT 7727</strain>
    </source>
</reference>
<evidence type="ECO:0000313" key="4">
    <source>
        <dbReference type="EMBL" id="PHO16364.1"/>
    </source>
</evidence>
<name>A0A347TIG1_9BACT</name>
<dbReference type="InterPro" id="IPR032466">
    <property type="entry name" value="Metal_Hydrolase"/>
</dbReference>
<reference evidence="3 6" key="3">
    <citation type="submission" date="2018-08" db="EMBL/GenBank/DDBJ databases">
        <title>Complete genome of the Arcobacter marinus type strain JCM 15502.</title>
        <authorList>
            <person name="Miller W.G."/>
            <person name="Yee E."/>
            <person name="Huynh S."/>
            <person name="Parker C.T."/>
        </authorList>
    </citation>
    <scope>NUCLEOTIDE SEQUENCE [LARGE SCALE GENOMIC DNA]</scope>
    <source>
        <strain evidence="3 6">JCM 15502</strain>
    </source>
</reference>
<keyword evidence="1 3" id="KW-0378">Hydrolase</keyword>
<dbReference type="Gene3D" id="2.30.40.10">
    <property type="entry name" value="Urease, subunit C, domain 1"/>
    <property type="match status" value="1"/>
</dbReference>
<dbReference type="RefSeq" id="WP_099310124.1">
    <property type="nucleotide sequence ID" value="NZ_CP032101.1"/>
</dbReference>
<dbReference type="EMBL" id="CP032101">
    <property type="protein sequence ID" value="AXX86389.1"/>
    <property type="molecule type" value="Genomic_DNA"/>
</dbReference>
<feature type="domain" description="Amidohydrolase-related" evidence="2">
    <location>
        <begin position="56"/>
        <end position="404"/>
    </location>
</feature>
<dbReference type="SUPFAM" id="SSF51338">
    <property type="entry name" value="Composite domain of metallo-dependent hydrolases"/>
    <property type="match status" value="1"/>
</dbReference>
<dbReference type="AlphaFoldDB" id="A0A347TIG1"/>
<evidence type="ECO:0000313" key="3">
    <source>
        <dbReference type="EMBL" id="AXX86389.1"/>
    </source>
</evidence>
<dbReference type="SUPFAM" id="SSF51556">
    <property type="entry name" value="Metallo-dependent hydrolases"/>
    <property type="match status" value="1"/>
</dbReference>
<evidence type="ECO:0000313" key="6">
    <source>
        <dbReference type="Proteomes" id="UP000264693"/>
    </source>
</evidence>